<organism evidence="2 3">
    <name type="scientific">Mycena rosella</name>
    <name type="common">Pink bonnet</name>
    <name type="synonym">Agaricus rosellus</name>
    <dbReference type="NCBI Taxonomy" id="1033263"/>
    <lineage>
        <taxon>Eukaryota</taxon>
        <taxon>Fungi</taxon>
        <taxon>Dikarya</taxon>
        <taxon>Basidiomycota</taxon>
        <taxon>Agaricomycotina</taxon>
        <taxon>Agaricomycetes</taxon>
        <taxon>Agaricomycetidae</taxon>
        <taxon>Agaricales</taxon>
        <taxon>Marasmiineae</taxon>
        <taxon>Mycenaceae</taxon>
        <taxon>Mycena</taxon>
    </lineage>
</organism>
<dbReference type="EMBL" id="JARKIE010000277">
    <property type="protein sequence ID" value="KAJ7658594.1"/>
    <property type="molecule type" value="Genomic_DNA"/>
</dbReference>
<proteinExistence type="predicted"/>
<protein>
    <submittedName>
        <fullName evidence="2">Uncharacterized protein</fullName>
    </submittedName>
</protein>
<gene>
    <name evidence="2" type="ORF">B0H17DRAFT_1096748</name>
</gene>
<keyword evidence="3" id="KW-1185">Reference proteome</keyword>
<evidence type="ECO:0000313" key="2">
    <source>
        <dbReference type="EMBL" id="KAJ7658594.1"/>
    </source>
</evidence>
<evidence type="ECO:0000313" key="3">
    <source>
        <dbReference type="Proteomes" id="UP001221757"/>
    </source>
</evidence>
<dbReference type="AlphaFoldDB" id="A0AAD7G299"/>
<accession>A0AAD7G299</accession>
<evidence type="ECO:0000256" key="1">
    <source>
        <dbReference type="SAM" id="MobiDB-lite"/>
    </source>
</evidence>
<reference evidence="2" key="1">
    <citation type="submission" date="2023-03" db="EMBL/GenBank/DDBJ databases">
        <title>Massive genome expansion in bonnet fungi (Mycena s.s.) driven by repeated elements and novel gene families across ecological guilds.</title>
        <authorList>
            <consortium name="Lawrence Berkeley National Laboratory"/>
            <person name="Harder C.B."/>
            <person name="Miyauchi S."/>
            <person name="Viragh M."/>
            <person name="Kuo A."/>
            <person name="Thoen E."/>
            <person name="Andreopoulos B."/>
            <person name="Lu D."/>
            <person name="Skrede I."/>
            <person name="Drula E."/>
            <person name="Henrissat B."/>
            <person name="Morin E."/>
            <person name="Kohler A."/>
            <person name="Barry K."/>
            <person name="LaButti K."/>
            <person name="Morin E."/>
            <person name="Salamov A."/>
            <person name="Lipzen A."/>
            <person name="Mereny Z."/>
            <person name="Hegedus B."/>
            <person name="Baldrian P."/>
            <person name="Stursova M."/>
            <person name="Weitz H."/>
            <person name="Taylor A."/>
            <person name="Grigoriev I.V."/>
            <person name="Nagy L.G."/>
            <person name="Martin F."/>
            <person name="Kauserud H."/>
        </authorList>
    </citation>
    <scope>NUCLEOTIDE SEQUENCE</scope>
    <source>
        <strain evidence="2">CBHHK067</strain>
    </source>
</reference>
<sequence length="215" mass="22771">MNRAHDVAGPRSTVAPFGRSPRVPPVRERERRLGDLVQVMCHSAPICPCAMGSSRPSAGLVPRPALLASFLLGFPSFFVFRRLVHLPVPLFGRLIALTRGRGHRAGGPGWGPPYCLRVKTGALSGTCVRPASGAARVYAPAVQPCVGGVADVRFSRGCAESRGRGSVLVGRCLMSAHSVGWCGVVVFGRACRRGSYRARALGPCVPCVRMGLRSS</sequence>
<name>A0AAD7G299_MYCRO</name>
<dbReference type="Proteomes" id="UP001221757">
    <property type="component" value="Unassembled WGS sequence"/>
</dbReference>
<feature type="region of interest" description="Disordered" evidence="1">
    <location>
        <begin position="1"/>
        <end position="26"/>
    </location>
</feature>
<comment type="caution">
    <text evidence="2">The sequence shown here is derived from an EMBL/GenBank/DDBJ whole genome shotgun (WGS) entry which is preliminary data.</text>
</comment>